<reference evidence="17 18" key="4">
    <citation type="journal article" date="2009" name="Appl. Environ. Microbiol.">
        <title>Comparative genome-wide transcriptional profiling of Azorhizobium caulinodans ORS571 grown under free-living and symbiotic conditions.</title>
        <authorList>
            <person name="Tsukada S."/>
            <person name="Aono T."/>
            <person name="Akiba N."/>
            <person name="Lee KB."/>
            <person name="Liu CT."/>
            <person name="Toyazaki H."/>
            <person name="Oyaizu H."/>
        </authorList>
    </citation>
    <scope>NUCLEOTIDE SEQUENCE [LARGE SCALE GENOMIC DNA]</scope>
    <source>
        <strain evidence="18">ATCC 43989 / DSM 5975 / JCM 20966 / LMG 6465 / NBRC 14845 / NCIMB 13405 / ORS 571</strain>
    </source>
</reference>
<keyword evidence="18" id="KW-1185">Reference proteome</keyword>
<dbReference type="eggNOG" id="COG1596">
    <property type="taxonomic scope" value="Bacteria"/>
</dbReference>
<evidence type="ECO:0000256" key="4">
    <source>
        <dbReference type="ARBA" id="ARBA00022452"/>
    </source>
</evidence>
<evidence type="ECO:0000259" key="16">
    <source>
        <dbReference type="Pfam" id="PF22461"/>
    </source>
</evidence>
<reference evidence="17 18" key="1">
    <citation type="journal article" date="2007" name="Appl. Environ. Microbiol.">
        <title>Rhizobial factors required for stem nodule maturation and maintenance in Sesbania rostrata-Azorhizobium caulinodans ORS571 symbiosis.</title>
        <authorList>
            <person name="Suzuki S."/>
            <person name="Aono T."/>
            <person name="Lee KB."/>
            <person name="Suzuki T."/>
            <person name="Liu CT."/>
            <person name="Miwa H."/>
            <person name="Wakao S."/>
            <person name="Iki T."/>
            <person name="Oyaizu H."/>
        </authorList>
    </citation>
    <scope>NUCLEOTIDE SEQUENCE [LARGE SCALE GENOMIC DNA]</scope>
    <source>
        <strain evidence="18">ATCC 43989 / DSM 5975 / JCM 20966 / LMG 6465 / NBRC 14845 / NCIMB 13405 / ORS 571</strain>
    </source>
</reference>
<dbReference type="EMBL" id="AP009384">
    <property type="protein sequence ID" value="BAF86033.1"/>
    <property type="molecule type" value="Genomic_DNA"/>
</dbReference>
<evidence type="ECO:0000256" key="13">
    <source>
        <dbReference type="ARBA" id="ARBA00023237"/>
    </source>
</evidence>
<evidence type="ECO:0000256" key="6">
    <source>
        <dbReference type="ARBA" id="ARBA00022692"/>
    </source>
</evidence>
<dbReference type="Pfam" id="PF22461">
    <property type="entry name" value="SLBB_2"/>
    <property type="match status" value="2"/>
</dbReference>
<evidence type="ECO:0000256" key="3">
    <source>
        <dbReference type="ARBA" id="ARBA00022448"/>
    </source>
</evidence>
<dbReference type="GO" id="GO:0006811">
    <property type="term" value="P:monoatomic ion transport"/>
    <property type="evidence" value="ECO:0007669"/>
    <property type="project" value="UniProtKB-KW"/>
</dbReference>
<reference evidence="17 18" key="6">
    <citation type="journal article" date="2011" name="Appl. Environ. Microbiol.">
        <title>Involvement of the azorhizobial chromosome partition gene (parA) in the onset of bacteroid differentiation during Sesbania rostrata stem nodule development.</title>
        <authorList>
            <person name="Liu CT."/>
            <person name="Lee KB."/>
            <person name="Wang YS."/>
            <person name="Peng MH."/>
            <person name="Lee KT."/>
            <person name="Suzuki S."/>
            <person name="Suzuki T."/>
            <person name="Oyaizu H."/>
        </authorList>
    </citation>
    <scope>NUCLEOTIDE SEQUENCE [LARGE SCALE GENOMIC DNA]</scope>
    <source>
        <strain evidence="18">ATCC 43989 / DSM 5975 / JCM 20966 / LMG 6465 / NBRC 14845 / NCIMB 13405 / ORS 571</strain>
    </source>
</reference>
<reference evidence="18" key="2">
    <citation type="submission" date="2007-04" db="EMBL/GenBank/DDBJ databases">
        <title>Complete genome sequence of the nitrogen-fixing bacterium Azorhizobium caulinodans ORS571.</title>
        <authorList>
            <person name="Lee K.B."/>
            <person name="Backer P.D."/>
            <person name="Aono T."/>
            <person name="Liu C.T."/>
            <person name="Suzuki S."/>
            <person name="Suzuki T."/>
            <person name="Kaneko T."/>
            <person name="Yamada M."/>
            <person name="Tabata S."/>
            <person name="Kupfer D.M."/>
            <person name="Najar F.Z."/>
            <person name="Wiley G.B."/>
            <person name="Roe B."/>
            <person name="Binnewies T."/>
            <person name="Ussery D."/>
            <person name="Vereecke D."/>
            <person name="Gevers D."/>
            <person name="Holsters M."/>
            <person name="Oyaizu H."/>
        </authorList>
    </citation>
    <scope>NUCLEOTIDE SEQUENCE [LARGE SCALE GENOMIC DNA]</scope>
    <source>
        <strain evidence="18">ATCC 43989 / DSM 5975 / JCM 20966 / LMG 6465 / NBRC 14845 / NCIMB 13405 / ORS 571</strain>
    </source>
</reference>
<dbReference type="Pfam" id="PF02563">
    <property type="entry name" value="Poly_export"/>
    <property type="match status" value="1"/>
</dbReference>
<proteinExistence type="inferred from homology"/>
<dbReference type="STRING" id="438753.AZC_0035"/>
<dbReference type="HOGENOM" id="CLU_038343_4_0_5"/>
<dbReference type="InterPro" id="IPR003715">
    <property type="entry name" value="Poly_export_N"/>
</dbReference>
<evidence type="ECO:0000259" key="15">
    <source>
        <dbReference type="Pfam" id="PF02563"/>
    </source>
</evidence>
<dbReference type="GO" id="GO:0015159">
    <property type="term" value="F:polysaccharide transmembrane transporter activity"/>
    <property type="evidence" value="ECO:0007669"/>
    <property type="project" value="InterPro"/>
</dbReference>
<evidence type="ECO:0000313" key="17">
    <source>
        <dbReference type="EMBL" id="BAF86033.1"/>
    </source>
</evidence>
<keyword evidence="11" id="KW-0472">Membrane</keyword>
<keyword evidence="14" id="KW-0449">Lipoprotein</keyword>
<accession>A8IG42</accession>
<evidence type="ECO:0000256" key="2">
    <source>
        <dbReference type="ARBA" id="ARBA00009450"/>
    </source>
</evidence>
<keyword evidence="10" id="KW-0626">Porin</keyword>
<comment type="subcellular location">
    <subcellularLocation>
        <location evidence="1">Cell outer membrane</location>
        <topology evidence="1">Multi-pass membrane protein</topology>
    </subcellularLocation>
</comment>
<evidence type="ECO:0000256" key="14">
    <source>
        <dbReference type="ARBA" id="ARBA00023288"/>
    </source>
</evidence>
<keyword evidence="6" id="KW-0812">Transmembrane</keyword>
<keyword evidence="4" id="KW-1134">Transmembrane beta strand</keyword>
<dbReference type="GO" id="GO:0046930">
    <property type="term" value="C:pore complex"/>
    <property type="evidence" value="ECO:0007669"/>
    <property type="project" value="UniProtKB-KW"/>
</dbReference>
<gene>
    <name evidence="17" type="ordered locus">AZC_0035</name>
</gene>
<name>A8IG42_AZOC5</name>
<organism evidence="17 18">
    <name type="scientific">Azorhizobium caulinodans (strain ATCC 43989 / DSM 5975 / JCM 20966 / LMG 6465 / NBRC 14845 / NCIMB 13405 / ORS 571)</name>
    <dbReference type="NCBI Taxonomy" id="438753"/>
    <lineage>
        <taxon>Bacteria</taxon>
        <taxon>Pseudomonadati</taxon>
        <taxon>Pseudomonadota</taxon>
        <taxon>Alphaproteobacteria</taxon>
        <taxon>Hyphomicrobiales</taxon>
        <taxon>Xanthobacteraceae</taxon>
        <taxon>Azorhizobium</taxon>
    </lineage>
</organism>
<dbReference type="AlphaFoldDB" id="A8IG42"/>
<evidence type="ECO:0000256" key="9">
    <source>
        <dbReference type="ARBA" id="ARBA00023065"/>
    </source>
</evidence>
<dbReference type="Gene3D" id="3.10.560.10">
    <property type="entry name" value="Outer membrane lipoprotein wza domain like"/>
    <property type="match status" value="2"/>
</dbReference>
<evidence type="ECO:0000256" key="10">
    <source>
        <dbReference type="ARBA" id="ARBA00023114"/>
    </source>
</evidence>
<comment type="similarity">
    <text evidence="2">Belongs to the BexD/CtrA/VexA family.</text>
</comment>
<evidence type="ECO:0000256" key="11">
    <source>
        <dbReference type="ARBA" id="ARBA00023136"/>
    </source>
</evidence>
<dbReference type="PANTHER" id="PTHR33619">
    <property type="entry name" value="POLYSACCHARIDE EXPORT PROTEIN GFCE-RELATED"/>
    <property type="match status" value="1"/>
</dbReference>
<dbReference type="GO" id="GO:0015288">
    <property type="term" value="F:porin activity"/>
    <property type="evidence" value="ECO:0007669"/>
    <property type="project" value="UniProtKB-KW"/>
</dbReference>
<protein>
    <submittedName>
        <fullName evidence="17">Putative periplasmic protein</fullName>
    </submittedName>
</protein>
<keyword evidence="9" id="KW-0406">Ion transport</keyword>
<feature type="domain" description="SLBB" evidence="16">
    <location>
        <begin position="200"/>
        <end position="274"/>
    </location>
</feature>
<dbReference type="InterPro" id="IPR049712">
    <property type="entry name" value="Poly_export"/>
</dbReference>
<evidence type="ECO:0000313" key="18">
    <source>
        <dbReference type="Proteomes" id="UP000000270"/>
    </source>
</evidence>
<feature type="domain" description="SLBB" evidence="16">
    <location>
        <begin position="288"/>
        <end position="379"/>
    </location>
</feature>
<dbReference type="PANTHER" id="PTHR33619:SF3">
    <property type="entry name" value="POLYSACCHARIDE EXPORT PROTEIN GFCE-RELATED"/>
    <property type="match status" value="1"/>
</dbReference>
<keyword evidence="3" id="KW-0813">Transport</keyword>
<dbReference type="Proteomes" id="UP000000270">
    <property type="component" value="Chromosome"/>
</dbReference>
<keyword evidence="12" id="KW-0564">Palmitate</keyword>
<keyword evidence="7" id="KW-0732">Signal</keyword>
<dbReference type="Gene3D" id="3.30.1950.10">
    <property type="entry name" value="wza like domain"/>
    <property type="match status" value="1"/>
</dbReference>
<sequence>MTGRGWSPQCAMVSGVGIGDGTFMRKVSGWPLLLPAVALSLSGCESLPQVGPNAQEVVSQSVEQNTQRYEVVDIDNAVLDVVRLRAQDTLYTSFGHSGPARSPLVGVGDFVAVNIWEAGAGGLFSAPVVAGSFTTGSKTATIPDQVVKPSGTISIPYAGEVQAAGRTTEAIQDEIVKALTGKAIQPQVLVTVTKPVSSTVTVTGEVVQGARVPLTAKGDRLLDVIATAGGVRAPVNETFIQLSRGNRTVRVSMERVVSDPRENVFMQPGDVLTVVRDPQVFLAYGATGANAEVPFNSSGITLATALVKAGGLQDNRSDPSGVFVIRYEPEFIARKLRPGSPLVVPGGLTPVVYRLNLRDTNSLFVAQHFPIFNRDVIYVTNAPITDVQKAMQIFVLVSSPATTGASLYTSMK</sequence>
<keyword evidence="13" id="KW-0998">Cell outer membrane</keyword>
<reference evidence="17 18" key="3">
    <citation type="journal article" date="2008" name="BMC Genomics">
        <title>The genome of the versatile nitrogen fixer Azorhizobium caulinodans ORS571.</title>
        <authorList>
            <person name="Lee KB."/>
            <person name="Backer P.D."/>
            <person name="Aono T."/>
            <person name="Liu CT."/>
            <person name="Suzuki S."/>
            <person name="Suzuki T."/>
            <person name="Kaneko T."/>
            <person name="Yamada M."/>
            <person name="Tabata S."/>
            <person name="Kupfer D.M."/>
            <person name="Najar F.Z."/>
            <person name="Wiley G.B."/>
            <person name="Roe B."/>
            <person name="Binnewies T.T."/>
            <person name="Ussery D.W."/>
            <person name="D'Haeze W."/>
            <person name="Herder J.D."/>
            <person name="Gevers D."/>
            <person name="Vereecke D."/>
            <person name="Holsters M."/>
            <person name="Oyaizu H."/>
        </authorList>
    </citation>
    <scope>NUCLEOTIDE SEQUENCE [LARGE SCALE GENOMIC DNA]</scope>
    <source>
        <strain evidence="18">ATCC 43989 / DSM 5975 / JCM 20966 / LMG 6465 / NBRC 14845 / NCIMB 13405 / ORS 571</strain>
    </source>
</reference>
<evidence type="ECO:0000256" key="7">
    <source>
        <dbReference type="ARBA" id="ARBA00022729"/>
    </source>
</evidence>
<dbReference type="KEGG" id="azc:AZC_0035"/>
<dbReference type="InterPro" id="IPR054765">
    <property type="entry name" value="SLBB_dom"/>
</dbReference>
<keyword evidence="8" id="KW-0625">Polysaccharide transport</keyword>
<evidence type="ECO:0000256" key="8">
    <source>
        <dbReference type="ARBA" id="ARBA00023047"/>
    </source>
</evidence>
<dbReference type="GO" id="GO:0009279">
    <property type="term" value="C:cell outer membrane"/>
    <property type="evidence" value="ECO:0007669"/>
    <property type="project" value="UniProtKB-SubCell"/>
</dbReference>
<evidence type="ECO:0000256" key="12">
    <source>
        <dbReference type="ARBA" id="ARBA00023139"/>
    </source>
</evidence>
<evidence type="ECO:0000256" key="5">
    <source>
        <dbReference type="ARBA" id="ARBA00022597"/>
    </source>
</evidence>
<feature type="domain" description="Polysaccharide export protein N-terminal" evidence="15">
    <location>
        <begin position="103"/>
        <end position="193"/>
    </location>
</feature>
<evidence type="ECO:0000256" key="1">
    <source>
        <dbReference type="ARBA" id="ARBA00004571"/>
    </source>
</evidence>
<reference evidence="17 18" key="5">
    <citation type="journal article" date="2010" name="Appl. Environ. Microbiol.">
        <title>phrR-like gene praR of Azorhizobium caulinodans ORS571 is essential for symbiosis with Sesbania rostrata and is involved in expression of reb genes.</title>
        <authorList>
            <person name="Akiba N."/>
            <person name="Aono T."/>
            <person name="Toyazaki H."/>
            <person name="Sato S."/>
            <person name="Oyaizu H."/>
        </authorList>
    </citation>
    <scope>NUCLEOTIDE SEQUENCE [LARGE SCALE GENOMIC DNA]</scope>
    <source>
        <strain evidence="18">ATCC 43989 / DSM 5975 / JCM 20966 / LMG 6465 / NBRC 14845 / NCIMB 13405 / ORS 571</strain>
    </source>
</reference>
<keyword evidence="5" id="KW-0762">Sugar transport</keyword>